<comment type="caution">
    <text evidence="1">The sequence shown here is derived from an EMBL/GenBank/DDBJ whole genome shotgun (WGS) entry which is preliminary data.</text>
</comment>
<gene>
    <name evidence="1" type="ORF">KIN20_029610</name>
</gene>
<keyword evidence="2" id="KW-1185">Reference proteome</keyword>
<accession>A0AAD5R2M2</accession>
<sequence>MGDVALATLQLFQVLEEILTRLTRRKSPKPRFMTDSDILKCGRISRKMIILTNKAGHSSAPFMTLLPVSISAVFRCEVIPGVSTRTFTASGPSNLPVIAVYTGNEVIFTLFPYCN</sequence>
<evidence type="ECO:0000313" key="1">
    <source>
        <dbReference type="EMBL" id="KAJ1368475.1"/>
    </source>
</evidence>
<evidence type="ECO:0000313" key="2">
    <source>
        <dbReference type="Proteomes" id="UP001196413"/>
    </source>
</evidence>
<organism evidence="1 2">
    <name type="scientific">Parelaphostrongylus tenuis</name>
    <name type="common">Meningeal worm</name>
    <dbReference type="NCBI Taxonomy" id="148309"/>
    <lineage>
        <taxon>Eukaryota</taxon>
        <taxon>Metazoa</taxon>
        <taxon>Ecdysozoa</taxon>
        <taxon>Nematoda</taxon>
        <taxon>Chromadorea</taxon>
        <taxon>Rhabditida</taxon>
        <taxon>Rhabditina</taxon>
        <taxon>Rhabditomorpha</taxon>
        <taxon>Strongyloidea</taxon>
        <taxon>Metastrongylidae</taxon>
        <taxon>Parelaphostrongylus</taxon>
    </lineage>
</organism>
<reference evidence="1" key="1">
    <citation type="submission" date="2021-06" db="EMBL/GenBank/DDBJ databases">
        <title>Parelaphostrongylus tenuis whole genome reference sequence.</title>
        <authorList>
            <person name="Garwood T.J."/>
            <person name="Larsen P.A."/>
            <person name="Fountain-Jones N.M."/>
            <person name="Garbe J.R."/>
            <person name="Macchietto M.G."/>
            <person name="Kania S.A."/>
            <person name="Gerhold R.W."/>
            <person name="Richards J.E."/>
            <person name="Wolf T.M."/>
        </authorList>
    </citation>
    <scope>NUCLEOTIDE SEQUENCE</scope>
    <source>
        <strain evidence="1">MNPRO001-30</strain>
        <tissue evidence="1">Meninges</tissue>
    </source>
</reference>
<dbReference type="EMBL" id="JAHQIW010006201">
    <property type="protein sequence ID" value="KAJ1368475.1"/>
    <property type="molecule type" value="Genomic_DNA"/>
</dbReference>
<proteinExistence type="predicted"/>
<dbReference type="AlphaFoldDB" id="A0AAD5R2M2"/>
<protein>
    <submittedName>
        <fullName evidence="1">Uncharacterized protein</fullName>
    </submittedName>
</protein>
<name>A0AAD5R2M2_PARTN</name>
<dbReference type="Proteomes" id="UP001196413">
    <property type="component" value="Unassembled WGS sequence"/>
</dbReference>